<sequence>MSKIESQLEELGLDKKELRFYMAVLQCGSAPVTVIAERAGVSRTNGYALLAKLETRGLVSQLAQDNGVMHVIAEDPSVMISQWERNRALLDDVVPQLKSMFNASELKPRIHFYEGVDGILKALQGTLECHNGPLLGILSMSELNEAPGSAAMAAIIAERVRRGITLRVLRSQSRDIDTTWPSSAEEMRELRYAPASVDLGMTMYIHDDKVTYLSSKRESYGLVIESQELAALNRAMFEGLWAISTTTQARQA</sequence>
<comment type="caution">
    <text evidence="2">The sequence shown here is derived from an EMBL/GenBank/DDBJ whole genome shotgun (WGS) entry which is preliminary data.</text>
</comment>
<dbReference type="InterPro" id="IPR051797">
    <property type="entry name" value="TrmB-like"/>
</dbReference>
<dbReference type="Proteomes" id="UP001629246">
    <property type="component" value="Unassembled WGS sequence"/>
</dbReference>
<dbReference type="RefSeq" id="WP_408158942.1">
    <property type="nucleotide sequence ID" value="NZ_JAQQFM010000006.1"/>
</dbReference>
<name>A0ABW9ABZ5_9BURK</name>
<evidence type="ECO:0000313" key="3">
    <source>
        <dbReference type="Proteomes" id="UP001629246"/>
    </source>
</evidence>
<dbReference type="Pfam" id="PF01978">
    <property type="entry name" value="TrmB"/>
    <property type="match status" value="1"/>
</dbReference>
<dbReference type="PANTHER" id="PTHR34293">
    <property type="entry name" value="HTH-TYPE TRANSCRIPTIONAL REGULATOR TRMBL2"/>
    <property type="match status" value="1"/>
</dbReference>
<organism evidence="2 3">
    <name type="scientific">Herbaspirillum lusitanum</name>
    <dbReference type="NCBI Taxonomy" id="213312"/>
    <lineage>
        <taxon>Bacteria</taxon>
        <taxon>Pseudomonadati</taxon>
        <taxon>Pseudomonadota</taxon>
        <taxon>Betaproteobacteria</taxon>
        <taxon>Burkholderiales</taxon>
        <taxon>Oxalobacteraceae</taxon>
        <taxon>Herbaspirillum</taxon>
    </lineage>
</organism>
<reference evidence="2 3" key="1">
    <citation type="journal article" date="2024" name="Chem. Sci.">
        <title>Discovery of megapolipeptins by genome mining of a Burkholderiales bacteria collection.</title>
        <authorList>
            <person name="Paulo B.S."/>
            <person name="Recchia M.J.J."/>
            <person name="Lee S."/>
            <person name="Fergusson C.H."/>
            <person name="Romanowski S.B."/>
            <person name="Hernandez A."/>
            <person name="Krull N."/>
            <person name="Liu D.Y."/>
            <person name="Cavanagh H."/>
            <person name="Bos A."/>
            <person name="Gray C.A."/>
            <person name="Murphy B.T."/>
            <person name="Linington R.G."/>
            <person name="Eustaquio A.S."/>
        </authorList>
    </citation>
    <scope>NUCLEOTIDE SEQUENCE [LARGE SCALE GENOMIC DNA]</scope>
    <source>
        <strain evidence="2 3">RL21-008-BIB-A</strain>
    </source>
</reference>
<dbReference type="InterPro" id="IPR002831">
    <property type="entry name" value="Tscrpt_reg_TrmB_N"/>
</dbReference>
<proteinExistence type="predicted"/>
<accession>A0ABW9ABZ5</accession>
<keyword evidence="3" id="KW-1185">Reference proteome</keyword>
<dbReference type="InterPro" id="IPR036390">
    <property type="entry name" value="WH_DNA-bd_sf"/>
</dbReference>
<protein>
    <submittedName>
        <fullName evidence="2">Helix-turn-helix domain-containing protein</fullName>
    </submittedName>
</protein>
<dbReference type="Gene3D" id="1.10.10.10">
    <property type="entry name" value="Winged helix-like DNA-binding domain superfamily/Winged helix DNA-binding domain"/>
    <property type="match status" value="1"/>
</dbReference>
<dbReference type="PANTHER" id="PTHR34293:SF1">
    <property type="entry name" value="HTH-TYPE TRANSCRIPTIONAL REGULATOR TRMBL2"/>
    <property type="match status" value="1"/>
</dbReference>
<dbReference type="EMBL" id="JAQQFM010000006">
    <property type="protein sequence ID" value="MFL9925754.1"/>
    <property type="molecule type" value="Genomic_DNA"/>
</dbReference>
<dbReference type="SUPFAM" id="SSF46785">
    <property type="entry name" value="Winged helix' DNA-binding domain"/>
    <property type="match status" value="1"/>
</dbReference>
<evidence type="ECO:0000259" key="1">
    <source>
        <dbReference type="Pfam" id="PF01978"/>
    </source>
</evidence>
<gene>
    <name evidence="2" type="ORF">PQR62_15850</name>
</gene>
<evidence type="ECO:0000313" key="2">
    <source>
        <dbReference type="EMBL" id="MFL9925754.1"/>
    </source>
</evidence>
<feature type="domain" description="Transcription regulator TrmB N-terminal" evidence="1">
    <location>
        <begin position="8"/>
        <end position="62"/>
    </location>
</feature>
<dbReference type="InterPro" id="IPR036388">
    <property type="entry name" value="WH-like_DNA-bd_sf"/>
</dbReference>